<gene>
    <name evidence="3" type="ORF">ACHAWU_003870</name>
</gene>
<proteinExistence type="predicted"/>
<feature type="compositionally biased region" description="Basic and acidic residues" evidence="1">
    <location>
        <begin position="136"/>
        <end position="147"/>
    </location>
</feature>
<evidence type="ECO:0000256" key="1">
    <source>
        <dbReference type="SAM" id="MobiDB-lite"/>
    </source>
</evidence>
<keyword evidence="4" id="KW-1185">Reference proteome</keyword>
<dbReference type="Proteomes" id="UP001530293">
    <property type="component" value="Unassembled WGS sequence"/>
</dbReference>
<keyword evidence="2" id="KW-0472">Membrane</keyword>
<sequence length="221" mass="24489">MVSSSSSPPGRSLLDYSLVACFGLILLLLGILIFDPFNETSIDSSTSRSNPSSLTAWDNAAGVGSNTIIDHQQDIDAAAVTSNSELIEVEKQIHDAKVILSEKQDEVEKIVDKVEDEIKEDESGKDNNNNNNNKVETAEEKQHEEEVKEKVIEAVVEKELGLDNWCGTCKYGGMSFTCAARVDWMMNKYKISYDVAKESTMEYCTTGGGQARRRLLRLEIN</sequence>
<evidence type="ECO:0000313" key="3">
    <source>
        <dbReference type="EMBL" id="KAL3762365.1"/>
    </source>
</evidence>
<feature type="region of interest" description="Disordered" evidence="1">
    <location>
        <begin position="117"/>
        <end position="147"/>
    </location>
</feature>
<protein>
    <submittedName>
        <fullName evidence="3">Uncharacterized protein</fullName>
    </submittedName>
</protein>
<keyword evidence="2" id="KW-1133">Transmembrane helix</keyword>
<comment type="caution">
    <text evidence="3">The sequence shown here is derived from an EMBL/GenBank/DDBJ whole genome shotgun (WGS) entry which is preliminary data.</text>
</comment>
<feature type="transmembrane region" description="Helical" evidence="2">
    <location>
        <begin position="12"/>
        <end position="34"/>
    </location>
</feature>
<reference evidence="3 4" key="1">
    <citation type="submission" date="2024-10" db="EMBL/GenBank/DDBJ databases">
        <title>Updated reference genomes for cyclostephanoid diatoms.</title>
        <authorList>
            <person name="Roberts W.R."/>
            <person name="Alverson A.J."/>
        </authorList>
    </citation>
    <scope>NUCLEOTIDE SEQUENCE [LARGE SCALE GENOMIC DNA]</scope>
    <source>
        <strain evidence="3 4">AJA232-27</strain>
    </source>
</reference>
<name>A0ABD3ME14_9STRA</name>
<dbReference type="EMBL" id="JALLBG020000136">
    <property type="protein sequence ID" value="KAL3762365.1"/>
    <property type="molecule type" value="Genomic_DNA"/>
</dbReference>
<evidence type="ECO:0000256" key="2">
    <source>
        <dbReference type="SAM" id="Phobius"/>
    </source>
</evidence>
<keyword evidence="2" id="KW-0812">Transmembrane</keyword>
<organism evidence="3 4">
    <name type="scientific">Discostella pseudostelligera</name>
    <dbReference type="NCBI Taxonomy" id="259834"/>
    <lineage>
        <taxon>Eukaryota</taxon>
        <taxon>Sar</taxon>
        <taxon>Stramenopiles</taxon>
        <taxon>Ochrophyta</taxon>
        <taxon>Bacillariophyta</taxon>
        <taxon>Coscinodiscophyceae</taxon>
        <taxon>Thalassiosirophycidae</taxon>
        <taxon>Stephanodiscales</taxon>
        <taxon>Stephanodiscaceae</taxon>
        <taxon>Discostella</taxon>
    </lineage>
</organism>
<accession>A0ABD3ME14</accession>
<evidence type="ECO:0000313" key="4">
    <source>
        <dbReference type="Proteomes" id="UP001530293"/>
    </source>
</evidence>
<dbReference type="AlphaFoldDB" id="A0ABD3ME14"/>